<dbReference type="Proteomes" id="UP000310639">
    <property type="component" value="Chromosome"/>
</dbReference>
<evidence type="ECO:0000259" key="4">
    <source>
        <dbReference type="PROSITE" id="PS51161"/>
    </source>
</evidence>
<sequence>MQITIIKKNNNRGTEPFDPEKLHRSIVNTCCSVRVPDGQAEDIAAQVTFQVIDWCKEKPEITANDVRRTATTFLEPLHSDAAYMYKNDKLMI</sequence>
<dbReference type="EMBL" id="CP040004">
    <property type="protein sequence ID" value="QCT42488.1"/>
    <property type="molecule type" value="Genomic_DNA"/>
</dbReference>
<keyword evidence="6" id="KW-1185">Reference proteome</keyword>
<keyword evidence="2 3" id="KW-0067">ATP-binding</keyword>
<accession>A0A4P9A3T8</accession>
<evidence type="ECO:0000256" key="3">
    <source>
        <dbReference type="PROSITE-ProRule" id="PRU00492"/>
    </source>
</evidence>
<feature type="domain" description="ATP-cone" evidence="4">
    <location>
        <begin position="3"/>
        <end position="92"/>
    </location>
</feature>
<reference evidence="5 6" key="1">
    <citation type="submission" date="2019-04" db="EMBL/GenBank/DDBJ databases">
        <title>Saccharibacteria TM7 genomes.</title>
        <authorList>
            <person name="Bor B."/>
            <person name="He X."/>
            <person name="Chen T."/>
            <person name="Dewhirst F.E."/>
        </authorList>
    </citation>
    <scope>NUCLEOTIDE SEQUENCE [LARGE SCALE GENOMIC DNA]</scope>
    <source>
        <strain evidence="5 6">BB001</strain>
    </source>
</reference>
<evidence type="ECO:0000256" key="1">
    <source>
        <dbReference type="ARBA" id="ARBA00022741"/>
    </source>
</evidence>
<name>A0A4P9A3T8_9BACT</name>
<dbReference type="PROSITE" id="PS51161">
    <property type="entry name" value="ATP_CONE"/>
    <property type="match status" value="1"/>
</dbReference>
<keyword evidence="1 3" id="KW-0547">Nucleotide-binding</keyword>
<evidence type="ECO:0000256" key="2">
    <source>
        <dbReference type="ARBA" id="ARBA00022840"/>
    </source>
</evidence>
<dbReference type="RefSeq" id="WP_138079498.1">
    <property type="nucleotide sequence ID" value="NZ_CP040004.1"/>
</dbReference>
<dbReference type="AlphaFoldDB" id="A0A4P9A3T8"/>
<dbReference type="GO" id="GO:0005524">
    <property type="term" value="F:ATP binding"/>
    <property type="evidence" value="ECO:0007669"/>
    <property type="project" value="UniProtKB-UniRule"/>
</dbReference>
<evidence type="ECO:0000313" key="6">
    <source>
        <dbReference type="Proteomes" id="UP000310639"/>
    </source>
</evidence>
<dbReference type="KEGG" id="nft:FBF37_03430"/>
<gene>
    <name evidence="5" type="ORF">FBF37_03430</name>
</gene>
<dbReference type="InterPro" id="IPR005144">
    <property type="entry name" value="ATP-cone_dom"/>
</dbReference>
<evidence type="ECO:0000313" key="5">
    <source>
        <dbReference type="EMBL" id="QCT42488.1"/>
    </source>
</evidence>
<proteinExistence type="predicted"/>
<dbReference type="OrthoDB" id="9793025at2"/>
<protein>
    <recommendedName>
        <fullName evidence="4">ATP-cone domain-containing protein</fullName>
    </recommendedName>
</protein>
<organism evidence="5 6">
    <name type="scientific">Candidatus Nanosynbacter featherlites</name>
    <dbReference type="NCBI Taxonomy" id="2572088"/>
    <lineage>
        <taxon>Bacteria</taxon>
        <taxon>Candidatus Saccharimonadota</taxon>
        <taxon>Candidatus Saccharimonadia</taxon>
        <taxon>Candidatus Nanosynbacterales</taxon>
        <taxon>Candidatus Nanosynbacteraceae</taxon>
        <taxon>Candidatus Nanosynbacter</taxon>
    </lineage>
</organism>